<sequence length="47" mass="5319">MDPTQLTEQIAVDDLPFSDPASLLYKEDLEVIDDMCVCENYPFCGCM</sequence>
<dbReference type="Proteomes" id="UP000479114">
    <property type="component" value="Plasmid unnamed2"/>
</dbReference>
<dbReference type="EMBL" id="CP048288">
    <property type="protein sequence ID" value="QHW35709.1"/>
    <property type="molecule type" value="Genomic_DNA"/>
</dbReference>
<accession>A0A6C0PB51</accession>
<protein>
    <submittedName>
        <fullName evidence="1">Uncharacterized protein</fullName>
    </submittedName>
</protein>
<organism evidence="1 2">
    <name type="scientific">Paenibacillus rhizovicinus</name>
    <dbReference type="NCBI Taxonomy" id="2704463"/>
    <lineage>
        <taxon>Bacteria</taxon>
        <taxon>Bacillati</taxon>
        <taxon>Bacillota</taxon>
        <taxon>Bacilli</taxon>
        <taxon>Bacillales</taxon>
        <taxon>Paenibacillaceae</taxon>
        <taxon>Paenibacillus</taxon>
    </lineage>
</organism>
<dbReference type="RefSeq" id="WP_162645843.1">
    <property type="nucleotide sequence ID" value="NZ_CP048288.1"/>
</dbReference>
<evidence type="ECO:0000313" key="1">
    <source>
        <dbReference type="EMBL" id="QHW35709.1"/>
    </source>
</evidence>
<evidence type="ECO:0000313" key="2">
    <source>
        <dbReference type="Proteomes" id="UP000479114"/>
    </source>
</evidence>
<geneLocation type="plasmid" evidence="1 2">
    <name>unnamed2</name>
</geneLocation>
<keyword evidence="1" id="KW-0614">Plasmid</keyword>
<reference evidence="1 2" key="1">
    <citation type="submission" date="2020-02" db="EMBL/GenBank/DDBJ databases">
        <title>Paenibacillus sp. nov., isolated from rhizosphere soil of tomato.</title>
        <authorList>
            <person name="Weon H.-Y."/>
            <person name="Lee S.A."/>
        </authorList>
    </citation>
    <scope>NUCLEOTIDE SEQUENCE [LARGE SCALE GENOMIC DNA]</scope>
    <source>
        <strain evidence="1 2">14171R-81</strain>
        <plasmid evidence="1 2">unnamed2</plasmid>
    </source>
</reference>
<proteinExistence type="predicted"/>
<gene>
    <name evidence="1" type="ORF">GZH47_32980</name>
</gene>
<dbReference type="KEGG" id="prz:GZH47_32980"/>
<dbReference type="AlphaFoldDB" id="A0A6C0PB51"/>
<keyword evidence="2" id="KW-1185">Reference proteome</keyword>
<name>A0A6C0PB51_9BACL</name>